<feature type="transmembrane region" description="Helical" evidence="2">
    <location>
        <begin position="335"/>
        <end position="359"/>
    </location>
</feature>
<evidence type="ECO:0000256" key="1">
    <source>
        <dbReference type="SAM" id="MobiDB-lite"/>
    </source>
</evidence>
<keyword evidence="2" id="KW-1133">Transmembrane helix</keyword>
<feature type="transmembrane region" description="Helical" evidence="2">
    <location>
        <begin position="257"/>
        <end position="276"/>
    </location>
</feature>
<proteinExistence type="predicted"/>
<keyword evidence="2" id="KW-0812">Transmembrane</keyword>
<name>A0ABW5FYQ0_9PSEU</name>
<evidence type="ECO:0008006" key="5">
    <source>
        <dbReference type="Google" id="ProtNLM"/>
    </source>
</evidence>
<comment type="caution">
    <text evidence="3">The sequence shown here is derived from an EMBL/GenBank/DDBJ whole genome shotgun (WGS) entry which is preliminary data.</text>
</comment>
<evidence type="ECO:0000256" key="2">
    <source>
        <dbReference type="SAM" id="Phobius"/>
    </source>
</evidence>
<feature type="transmembrane region" description="Helical" evidence="2">
    <location>
        <begin position="72"/>
        <end position="96"/>
    </location>
</feature>
<keyword evidence="2" id="KW-0472">Membrane</keyword>
<feature type="transmembrane region" description="Helical" evidence="2">
    <location>
        <begin position="216"/>
        <end position="245"/>
    </location>
</feature>
<protein>
    <recommendedName>
        <fullName evidence="5">NhaP-type Na+/H+ or K+/H+ antiporter</fullName>
    </recommendedName>
</protein>
<keyword evidence="4" id="KW-1185">Reference proteome</keyword>
<evidence type="ECO:0000313" key="3">
    <source>
        <dbReference type="EMBL" id="MFD2420159.1"/>
    </source>
</evidence>
<evidence type="ECO:0000313" key="4">
    <source>
        <dbReference type="Proteomes" id="UP001597417"/>
    </source>
</evidence>
<organism evidence="3 4">
    <name type="scientific">Amycolatopsis pigmentata</name>
    <dbReference type="NCBI Taxonomy" id="450801"/>
    <lineage>
        <taxon>Bacteria</taxon>
        <taxon>Bacillati</taxon>
        <taxon>Actinomycetota</taxon>
        <taxon>Actinomycetes</taxon>
        <taxon>Pseudonocardiales</taxon>
        <taxon>Pseudonocardiaceae</taxon>
        <taxon>Amycolatopsis</taxon>
    </lineage>
</organism>
<dbReference type="Proteomes" id="UP001597417">
    <property type="component" value="Unassembled WGS sequence"/>
</dbReference>
<dbReference type="RefSeq" id="WP_378268187.1">
    <property type="nucleotide sequence ID" value="NZ_JBHUKR010000017.1"/>
</dbReference>
<gene>
    <name evidence="3" type="ORF">ACFSXZ_27900</name>
</gene>
<feature type="transmembrane region" description="Helical" evidence="2">
    <location>
        <begin position="44"/>
        <end position="65"/>
    </location>
</feature>
<accession>A0ABW5FYQ0</accession>
<feature type="transmembrane region" description="Helical" evidence="2">
    <location>
        <begin position="282"/>
        <end position="303"/>
    </location>
</feature>
<sequence length="403" mass="41976">MTGTAGGGKPGSGRRLVVMAAAVGAGWLIVHLPGLGHFTHSSAYLYGATTLLAIGLFGSTAGISLPSLKSHAGIVVSAVTVGVVLKAALITAVMYWAYPQPLFLVVGIAIAQIDPLSVAALRDSSRLSEEARSILAAWSSFDDPVTTLLSLYATALAVDMMGETGTFSIMSVGSFLFSLLLNAVVAIVAAGAWWVLTRRAGLRFITDERLPSKPNILATVLLVVIMGLAAWQLLFLGLAAAGLFFRPWLGPWLDRATNGAFLLASGGLGMLLLNGVDLTKGLLLGVTGFAAQVVVALILTVRLPSKADRAYLAVSQQNGITAIILALVLEQSLPGVAAVVAPAIVVINLLHLASTPLVGRVIDRRKRFRPVPPWSFPLPEAARPTAPEPDQSDVPASADNKAS</sequence>
<reference evidence="4" key="1">
    <citation type="journal article" date="2019" name="Int. J. Syst. Evol. Microbiol.">
        <title>The Global Catalogue of Microorganisms (GCM) 10K type strain sequencing project: providing services to taxonomists for standard genome sequencing and annotation.</title>
        <authorList>
            <consortium name="The Broad Institute Genomics Platform"/>
            <consortium name="The Broad Institute Genome Sequencing Center for Infectious Disease"/>
            <person name="Wu L."/>
            <person name="Ma J."/>
        </authorList>
    </citation>
    <scope>NUCLEOTIDE SEQUENCE [LARGE SCALE GENOMIC DNA]</scope>
    <source>
        <strain evidence="4">CGMCC 4.7645</strain>
    </source>
</reference>
<feature type="region of interest" description="Disordered" evidence="1">
    <location>
        <begin position="371"/>
        <end position="403"/>
    </location>
</feature>
<feature type="transmembrane region" description="Helical" evidence="2">
    <location>
        <begin position="175"/>
        <end position="196"/>
    </location>
</feature>
<dbReference type="EMBL" id="JBHUKR010000017">
    <property type="protein sequence ID" value="MFD2420159.1"/>
    <property type="molecule type" value="Genomic_DNA"/>
</dbReference>
<feature type="transmembrane region" description="Helical" evidence="2">
    <location>
        <begin position="16"/>
        <end position="38"/>
    </location>
</feature>